<feature type="non-terminal residue" evidence="2">
    <location>
        <position position="319"/>
    </location>
</feature>
<proteinExistence type="predicted"/>
<dbReference type="AlphaFoldDB" id="A0A8E2EEG5"/>
<dbReference type="InterPro" id="IPR018818">
    <property type="entry name" value="Stb3"/>
</dbReference>
<dbReference type="PANTHER" id="PTHR28164:SF1">
    <property type="entry name" value="PROTEIN STB3"/>
    <property type="match status" value="1"/>
</dbReference>
<gene>
    <name evidence="2" type="ORF">K432DRAFT_269290</name>
</gene>
<feature type="non-terminal residue" evidence="2">
    <location>
        <position position="1"/>
    </location>
</feature>
<dbReference type="GO" id="GO:0043565">
    <property type="term" value="F:sequence-specific DNA binding"/>
    <property type="evidence" value="ECO:0007669"/>
    <property type="project" value="TreeGrafter"/>
</dbReference>
<dbReference type="OrthoDB" id="5391991at2759"/>
<feature type="compositionally biased region" description="Acidic residues" evidence="1">
    <location>
        <begin position="289"/>
        <end position="309"/>
    </location>
</feature>
<keyword evidence="3" id="KW-1185">Reference proteome</keyword>
<feature type="compositionally biased region" description="Low complexity" evidence="1">
    <location>
        <begin position="278"/>
        <end position="288"/>
    </location>
</feature>
<dbReference type="GO" id="GO:0005634">
    <property type="term" value="C:nucleus"/>
    <property type="evidence" value="ECO:0007669"/>
    <property type="project" value="TreeGrafter"/>
</dbReference>
<name>A0A8E2EEG5_9PEZI</name>
<dbReference type="EMBL" id="KV744894">
    <property type="protein sequence ID" value="OCK82260.1"/>
    <property type="molecule type" value="Genomic_DNA"/>
</dbReference>
<protein>
    <recommendedName>
        <fullName evidence="4">Sin3 binding protein-domain-containing protein</fullName>
    </recommendedName>
</protein>
<sequence>VSNIAMAFGAKSASVDIPKPRDGGLLHAPDTSKHHPNMLLTPPNSISPTLPPHKPHSEHLSTSHNPPPVQVDSDIDLQDAVEHAAAQDQPTALSRAALSGLEAAGAITPTMLAKHHLPDILLAHGPMAIRHVLNHLAQSVPGFSRIPPAKARRLVVSALESRGGGGSSGEVEFEKVGWGRWDARMKGQPPREGRSLYQGSIASAEHGTGHSGISPPASVPDSYAMSSAGGLQIPRGGRNKRDLYSGSWAGDSMLSSRDEEMEDMNMAEHEADKMSLDGSEPGSGSESSEMAEDIPGLEDDLDDVTDQEDWAAIGPDALR</sequence>
<accession>A0A8E2EEG5</accession>
<evidence type="ECO:0008006" key="4">
    <source>
        <dbReference type="Google" id="ProtNLM"/>
    </source>
</evidence>
<organism evidence="2 3">
    <name type="scientific">Lepidopterella palustris CBS 459.81</name>
    <dbReference type="NCBI Taxonomy" id="1314670"/>
    <lineage>
        <taxon>Eukaryota</taxon>
        <taxon>Fungi</taxon>
        <taxon>Dikarya</taxon>
        <taxon>Ascomycota</taxon>
        <taxon>Pezizomycotina</taxon>
        <taxon>Dothideomycetes</taxon>
        <taxon>Pleosporomycetidae</taxon>
        <taxon>Mytilinidiales</taxon>
        <taxon>Argynnaceae</taxon>
        <taxon>Lepidopterella</taxon>
    </lineage>
</organism>
<evidence type="ECO:0000313" key="2">
    <source>
        <dbReference type="EMBL" id="OCK82260.1"/>
    </source>
</evidence>
<dbReference type="Pfam" id="PF10330">
    <property type="entry name" value="Stb3"/>
    <property type="match status" value="1"/>
</dbReference>
<dbReference type="Proteomes" id="UP000250266">
    <property type="component" value="Unassembled WGS sequence"/>
</dbReference>
<evidence type="ECO:0000256" key="1">
    <source>
        <dbReference type="SAM" id="MobiDB-lite"/>
    </source>
</evidence>
<dbReference type="GO" id="GO:0000432">
    <property type="term" value="P:positive regulation of transcription from RNA polymerase II promoter by glucose"/>
    <property type="evidence" value="ECO:0007669"/>
    <property type="project" value="TreeGrafter"/>
</dbReference>
<feature type="compositionally biased region" description="Basic and acidic residues" evidence="1">
    <location>
        <begin position="266"/>
        <end position="275"/>
    </location>
</feature>
<feature type="region of interest" description="Disordered" evidence="1">
    <location>
        <begin position="204"/>
        <end position="319"/>
    </location>
</feature>
<evidence type="ECO:0000313" key="3">
    <source>
        <dbReference type="Proteomes" id="UP000250266"/>
    </source>
</evidence>
<dbReference type="PANTHER" id="PTHR28164">
    <property type="entry name" value="PROTEIN STB3"/>
    <property type="match status" value="1"/>
</dbReference>
<feature type="region of interest" description="Disordered" evidence="1">
    <location>
        <begin position="19"/>
        <end position="68"/>
    </location>
</feature>
<reference evidence="2 3" key="1">
    <citation type="journal article" date="2016" name="Nat. Commun.">
        <title>Ectomycorrhizal ecology is imprinted in the genome of the dominant symbiotic fungus Cenococcum geophilum.</title>
        <authorList>
            <consortium name="DOE Joint Genome Institute"/>
            <person name="Peter M."/>
            <person name="Kohler A."/>
            <person name="Ohm R.A."/>
            <person name="Kuo A."/>
            <person name="Krutzmann J."/>
            <person name="Morin E."/>
            <person name="Arend M."/>
            <person name="Barry K.W."/>
            <person name="Binder M."/>
            <person name="Choi C."/>
            <person name="Clum A."/>
            <person name="Copeland A."/>
            <person name="Grisel N."/>
            <person name="Haridas S."/>
            <person name="Kipfer T."/>
            <person name="LaButti K."/>
            <person name="Lindquist E."/>
            <person name="Lipzen A."/>
            <person name="Maire R."/>
            <person name="Meier B."/>
            <person name="Mihaltcheva S."/>
            <person name="Molinier V."/>
            <person name="Murat C."/>
            <person name="Poggeler S."/>
            <person name="Quandt C.A."/>
            <person name="Sperisen C."/>
            <person name="Tritt A."/>
            <person name="Tisserant E."/>
            <person name="Crous P.W."/>
            <person name="Henrissat B."/>
            <person name="Nehls U."/>
            <person name="Egli S."/>
            <person name="Spatafora J.W."/>
            <person name="Grigoriev I.V."/>
            <person name="Martin F.M."/>
        </authorList>
    </citation>
    <scope>NUCLEOTIDE SEQUENCE [LARGE SCALE GENOMIC DNA]</scope>
    <source>
        <strain evidence="2 3">CBS 459.81</strain>
    </source>
</reference>